<dbReference type="HOGENOM" id="CLU_1525348_0_0_1"/>
<evidence type="ECO:0000313" key="2">
    <source>
        <dbReference type="EMBL" id="KIJ62246.1"/>
    </source>
</evidence>
<feature type="region of interest" description="Disordered" evidence="1">
    <location>
        <begin position="1"/>
        <end position="32"/>
    </location>
</feature>
<evidence type="ECO:0000313" key="3">
    <source>
        <dbReference type="Proteomes" id="UP000053820"/>
    </source>
</evidence>
<organism evidence="2 3">
    <name type="scientific">Hydnomerulius pinastri MD-312</name>
    <dbReference type="NCBI Taxonomy" id="994086"/>
    <lineage>
        <taxon>Eukaryota</taxon>
        <taxon>Fungi</taxon>
        <taxon>Dikarya</taxon>
        <taxon>Basidiomycota</taxon>
        <taxon>Agaricomycotina</taxon>
        <taxon>Agaricomycetes</taxon>
        <taxon>Agaricomycetidae</taxon>
        <taxon>Boletales</taxon>
        <taxon>Boletales incertae sedis</taxon>
        <taxon>Leucogyrophana</taxon>
    </lineage>
</organism>
<sequence>MSPPSPPPEPRRGNRSSNITGPRNPGRPRHPQIMINPPSTDHGTVTLSSLTFIVLYVEGGACEATVMFGMNLGDEEVDVMILEVFCSPKFIVMTEGSSGGHGWGGGLPLRRAPASVEDYWRSALLDRSYQKAPTSISEFWADKLLVKTSSKVIDQYDIMCGWAFFDDIRSILATHG</sequence>
<dbReference type="AlphaFoldDB" id="A0A0C9WCL1"/>
<proteinExistence type="predicted"/>
<protein>
    <submittedName>
        <fullName evidence="2">Uncharacterized protein</fullName>
    </submittedName>
</protein>
<gene>
    <name evidence="2" type="ORF">HYDPIDRAFT_169177</name>
</gene>
<keyword evidence="3" id="KW-1185">Reference proteome</keyword>
<accession>A0A0C9WCL1</accession>
<reference evidence="2 3" key="1">
    <citation type="submission" date="2014-04" db="EMBL/GenBank/DDBJ databases">
        <title>Evolutionary Origins and Diversification of the Mycorrhizal Mutualists.</title>
        <authorList>
            <consortium name="DOE Joint Genome Institute"/>
            <consortium name="Mycorrhizal Genomics Consortium"/>
            <person name="Kohler A."/>
            <person name="Kuo A."/>
            <person name="Nagy L.G."/>
            <person name="Floudas D."/>
            <person name="Copeland A."/>
            <person name="Barry K.W."/>
            <person name="Cichocki N."/>
            <person name="Veneault-Fourrey C."/>
            <person name="LaButti K."/>
            <person name="Lindquist E.A."/>
            <person name="Lipzen A."/>
            <person name="Lundell T."/>
            <person name="Morin E."/>
            <person name="Murat C."/>
            <person name="Riley R."/>
            <person name="Ohm R."/>
            <person name="Sun H."/>
            <person name="Tunlid A."/>
            <person name="Henrissat B."/>
            <person name="Grigoriev I.V."/>
            <person name="Hibbett D.S."/>
            <person name="Martin F."/>
        </authorList>
    </citation>
    <scope>NUCLEOTIDE SEQUENCE [LARGE SCALE GENOMIC DNA]</scope>
    <source>
        <strain evidence="2 3">MD-312</strain>
    </source>
</reference>
<name>A0A0C9WCL1_9AGAM</name>
<dbReference type="Proteomes" id="UP000053820">
    <property type="component" value="Unassembled WGS sequence"/>
</dbReference>
<dbReference type="EMBL" id="KN839856">
    <property type="protein sequence ID" value="KIJ62246.1"/>
    <property type="molecule type" value="Genomic_DNA"/>
</dbReference>
<evidence type="ECO:0000256" key="1">
    <source>
        <dbReference type="SAM" id="MobiDB-lite"/>
    </source>
</evidence>